<dbReference type="PROSITE" id="PS50181">
    <property type="entry name" value="FBOX"/>
    <property type="match status" value="1"/>
</dbReference>
<sequence>MLSFSTSVRRLCKRTRKGSAAAAAAATTQCKKQKQNGEAGDRMGSEASSEYRFVSPLQKQNVALPKELLIGILSNLSAQELATACQVSHEWRRAASAPEIWQGIYLKTYGYSSPQRTRTCSWRMAFLRRNVEEARKRWLDCHKRREIAGEELGRLRLFEAHSRLAVARAVQLVDRRQASCNSFSARRGGDSSQETEERLAEPRFARICSE</sequence>
<protein>
    <recommendedName>
        <fullName evidence="4">F-box domain-containing protein</fullName>
    </recommendedName>
</protein>
<dbReference type="SMART" id="SM00256">
    <property type="entry name" value="FBOX"/>
    <property type="match status" value="1"/>
</dbReference>
<dbReference type="Proteomes" id="UP001190700">
    <property type="component" value="Unassembled WGS sequence"/>
</dbReference>
<evidence type="ECO:0000313" key="5">
    <source>
        <dbReference type="EMBL" id="KAK3265089.1"/>
    </source>
</evidence>
<accession>A0AAE0FSJ6</accession>
<dbReference type="PANTHER" id="PTHR46550:SF1">
    <property type="entry name" value="F-BOX PROTEIN 3"/>
    <property type="match status" value="1"/>
</dbReference>
<evidence type="ECO:0000256" key="1">
    <source>
        <dbReference type="ARBA" id="ARBA00004906"/>
    </source>
</evidence>
<dbReference type="Gene3D" id="1.20.1280.50">
    <property type="match status" value="1"/>
</dbReference>
<dbReference type="Pfam" id="PF12937">
    <property type="entry name" value="F-box-like"/>
    <property type="match status" value="1"/>
</dbReference>
<feature type="non-terminal residue" evidence="5">
    <location>
        <position position="210"/>
    </location>
</feature>
<evidence type="ECO:0000256" key="3">
    <source>
        <dbReference type="SAM" id="MobiDB-lite"/>
    </source>
</evidence>
<dbReference type="InterPro" id="IPR001810">
    <property type="entry name" value="F-box_dom"/>
</dbReference>
<dbReference type="SUPFAM" id="SSF81383">
    <property type="entry name" value="F-box domain"/>
    <property type="match status" value="1"/>
</dbReference>
<name>A0AAE0FSJ6_9CHLO</name>
<dbReference type="PANTHER" id="PTHR46550">
    <property type="entry name" value="F-BOX ONLY PROTEIN 3"/>
    <property type="match status" value="1"/>
</dbReference>
<gene>
    <name evidence="5" type="ORF">CYMTET_26208</name>
</gene>
<dbReference type="GO" id="GO:0005737">
    <property type="term" value="C:cytoplasm"/>
    <property type="evidence" value="ECO:0007669"/>
    <property type="project" value="TreeGrafter"/>
</dbReference>
<feature type="region of interest" description="Disordered" evidence="3">
    <location>
        <begin position="23"/>
        <end position="43"/>
    </location>
</feature>
<dbReference type="AlphaFoldDB" id="A0AAE0FSJ6"/>
<evidence type="ECO:0000256" key="2">
    <source>
        <dbReference type="ARBA" id="ARBA00022786"/>
    </source>
</evidence>
<dbReference type="InterPro" id="IPR036047">
    <property type="entry name" value="F-box-like_dom_sf"/>
</dbReference>
<comment type="caution">
    <text evidence="5">The sequence shown here is derived from an EMBL/GenBank/DDBJ whole genome shotgun (WGS) entry which is preliminary data.</text>
</comment>
<keyword evidence="6" id="KW-1185">Reference proteome</keyword>
<dbReference type="InterPro" id="IPR052121">
    <property type="entry name" value="F-box_SCF_Substrate_Recog"/>
</dbReference>
<dbReference type="EMBL" id="LGRX02014152">
    <property type="protein sequence ID" value="KAK3265089.1"/>
    <property type="molecule type" value="Genomic_DNA"/>
</dbReference>
<feature type="domain" description="F-box" evidence="4">
    <location>
        <begin position="58"/>
        <end position="104"/>
    </location>
</feature>
<organism evidence="5 6">
    <name type="scientific">Cymbomonas tetramitiformis</name>
    <dbReference type="NCBI Taxonomy" id="36881"/>
    <lineage>
        <taxon>Eukaryota</taxon>
        <taxon>Viridiplantae</taxon>
        <taxon>Chlorophyta</taxon>
        <taxon>Pyramimonadophyceae</taxon>
        <taxon>Pyramimonadales</taxon>
        <taxon>Pyramimonadaceae</taxon>
        <taxon>Cymbomonas</taxon>
    </lineage>
</organism>
<feature type="region of interest" description="Disordered" evidence="3">
    <location>
        <begin position="182"/>
        <end position="201"/>
    </location>
</feature>
<proteinExistence type="predicted"/>
<comment type="pathway">
    <text evidence="1">Protein modification; protein ubiquitination.</text>
</comment>
<evidence type="ECO:0000313" key="6">
    <source>
        <dbReference type="Proteomes" id="UP001190700"/>
    </source>
</evidence>
<keyword evidence="2" id="KW-0833">Ubl conjugation pathway</keyword>
<evidence type="ECO:0000259" key="4">
    <source>
        <dbReference type="PROSITE" id="PS50181"/>
    </source>
</evidence>
<reference evidence="5 6" key="1">
    <citation type="journal article" date="2015" name="Genome Biol. Evol.">
        <title>Comparative Genomics of a Bacterivorous Green Alga Reveals Evolutionary Causalities and Consequences of Phago-Mixotrophic Mode of Nutrition.</title>
        <authorList>
            <person name="Burns J.A."/>
            <person name="Paasch A."/>
            <person name="Narechania A."/>
            <person name="Kim E."/>
        </authorList>
    </citation>
    <scope>NUCLEOTIDE SEQUENCE [LARGE SCALE GENOMIC DNA]</scope>
    <source>
        <strain evidence="5 6">PLY_AMNH</strain>
    </source>
</reference>